<dbReference type="Proteomes" id="UP001549164">
    <property type="component" value="Unassembled WGS sequence"/>
</dbReference>
<keyword evidence="2" id="KW-1185">Reference proteome</keyword>
<evidence type="ECO:0000313" key="2">
    <source>
        <dbReference type="Proteomes" id="UP001549164"/>
    </source>
</evidence>
<proteinExistence type="predicted"/>
<dbReference type="RefSeq" id="WP_354434885.1">
    <property type="nucleotide sequence ID" value="NZ_JBEPLY010000011.1"/>
</dbReference>
<accession>A0ABV2IDM1</accession>
<sequence>MNAAAVSMFDKPAVAAPKRALTAGQRKALQAVGQFRHHRQTFSGGWYIGNRYCQRGTVSALMKEGLVRRAKNPGRGKGYRLELTMAGQIVLERLGS</sequence>
<evidence type="ECO:0008006" key="3">
    <source>
        <dbReference type="Google" id="ProtNLM"/>
    </source>
</evidence>
<name>A0ABV2IDM1_9HYPH</name>
<comment type="caution">
    <text evidence="1">The sequence shown here is derived from an EMBL/GenBank/DDBJ whole genome shotgun (WGS) entry which is preliminary data.</text>
</comment>
<organism evidence="1 2">
    <name type="scientific">Martelella mangrovi</name>
    <dbReference type="NCBI Taxonomy" id="1397477"/>
    <lineage>
        <taxon>Bacteria</taxon>
        <taxon>Pseudomonadati</taxon>
        <taxon>Pseudomonadota</taxon>
        <taxon>Alphaproteobacteria</taxon>
        <taxon>Hyphomicrobiales</taxon>
        <taxon>Aurantimonadaceae</taxon>
        <taxon>Martelella</taxon>
    </lineage>
</organism>
<evidence type="ECO:0000313" key="1">
    <source>
        <dbReference type="EMBL" id="MET3601018.1"/>
    </source>
</evidence>
<reference evidence="1 2" key="1">
    <citation type="submission" date="2024-06" db="EMBL/GenBank/DDBJ databases">
        <title>Genomic Encyclopedia of Type Strains, Phase IV (KMG-IV): sequencing the most valuable type-strain genomes for metagenomic binning, comparative biology and taxonomic classification.</title>
        <authorList>
            <person name="Goeker M."/>
        </authorList>
    </citation>
    <scope>NUCLEOTIDE SEQUENCE [LARGE SCALE GENOMIC DNA]</scope>
    <source>
        <strain evidence="1 2">DSM 28102</strain>
    </source>
</reference>
<gene>
    <name evidence="1" type="ORF">ABID12_002969</name>
</gene>
<dbReference type="EMBL" id="JBEPLY010000011">
    <property type="protein sequence ID" value="MET3601018.1"/>
    <property type="molecule type" value="Genomic_DNA"/>
</dbReference>
<protein>
    <recommendedName>
        <fullName evidence="3">MarR family transcriptional regulator</fullName>
    </recommendedName>
</protein>